<dbReference type="RefSeq" id="WP_127740950.1">
    <property type="nucleotide sequence ID" value="NZ_SACN01000001.1"/>
</dbReference>
<protein>
    <submittedName>
        <fullName evidence="3">DUF3667 domain-containing protein</fullName>
    </submittedName>
</protein>
<gene>
    <name evidence="3" type="ORF">EOD43_02955</name>
</gene>
<feature type="region of interest" description="Disordered" evidence="1">
    <location>
        <begin position="128"/>
        <end position="147"/>
    </location>
</feature>
<feature type="transmembrane region" description="Helical" evidence="2">
    <location>
        <begin position="246"/>
        <end position="264"/>
    </location>
</feature>
<reference evidence="3 4" key="1">
    <citation type="submission" date="2019-01" db="EMBL/GenBank/DDBJ databases">
        <authorList>
            <person name="Chen W.-M."/>
        </authorList>
    </citation>
    <scope>NUCLEOTIDE SEQUENCE [LARGE SCALE GENOMIC DNA]</scope>
    <source>
        <strain evidence="3 4">CCP-7</strain>
    </source>
</reference>
<evidence type="ECO:0000313" key="3">
    <source>
        <dbReference type="EMBL" id="RVT92889.1"/>
    </source>
</evidence>
<dbReference type="OrthoDB" id="9111327at2"/>
<feature type="transmembrane region" description="Helical" evidence="2">
    <location>
        <begin position="337"/>
        <end position="358"/>
    </location>
</feature>
<name>A0A437M5E1_9SPHN</name>
<proteinExistence type="predicted"/>
<evidence type="ECO:0000256" key="1">
    <source>
        <dbReference type="SAM" id="MobiDB-lite"/>
    </source>
</evidence>
<keyword evidence="2" id="KW-0472">Membrane</keyword>
<feature type="transmembrane region" description="Helical" evidence="2">
    <location>
        <begin position="276"/>
        <end position="293"/>
    </location>
</feature>
<keyword evidence="2" id="KW-1133">Transmembrane helix</keyword>
<feature type="transmembrane region" description="Helical" evidence="2">
    <location>
        <begin position="104"/>
        <end position="125"/>
    </location>
</feature>
<keyword evidence="2" id="KW-0812">Transmembrane</keyword>
<comment type="caution">
    <text evidence="3">The sequence shown here is derived from an EMBL/GenBank/DDBJ whole genome shotgun (WGS) entry which is preliminary data.</text>
</comment>
<sequence length="360" mass="39854">MTGEFEAVADMATGALAKRAIDGGDHGHGDHDGACLNCGTDLVGPHCHQCGQSGHIHKTAHALFHDIAHGVFHFEGRTWHTLPMLFTRPGELTRRYIDGERVKFVSPMALFLFSVFLMVATFSLVGGPTGSSNAENRAVANEQARKTDDALGKEEAKLVGLKEKRATLKGDMREAKELDIEIVATEKTLNTIRLAQSTQAVFSGGTMKVNKVELETGFGWIDRAVEHATQNPDLTFYKLQSSAYKYSWALIPISIPFIWLLFAFRRDVGLYDHAIFATYSLSAMTLMVVALSLWSATGIWQALVGWVLVFFPPWHMYRQLKGAYGLSRGGAIWRTAFLIFFAYTSAFLFVLMLLAMGLSH</sequence>
<evidence type="ECO:0000313" key="4">
    <source>
        <dbReference type="Proteomes" id="UP000282971"/>
    </source>
</evidence>
<evidence type="ECO:0000256" key="2">
    <source>
        <dbReference type="SAM" id="Phobius"/>
    </source>
</evidence>
<dbReference type="Pfam" id="PF12412">
    <property type="entry name" value="DUF3667"/>
    <property type="match status" value="1"/>
</dbReference>
<accession>A0A437M5E1</accession>
<dbReference type="AlphaFoldDB" id="A0A437M5E1"/>
<dbReference type="Proteomes" id="UP000282971">
    <property type="component" value="Unassembled WGS sequence"/>
</dbReference>
<dbReference type="InterPro" id="IPR022134">
    <property type="entry name" value="DUF3667"/>
</dbReference>
<feature type="transmembrane region" description="Helical" evidence="2">
    <location>
        <begin position="299"/>
        <end position="317"/>
    </location>
</feature>
<organism evidence="3 4">
    <name type="scientific">Sphingomonas crocodyli</name>
    <dbReference type="NCBI Taxonomy" id="1979270"/>
    <lineage>
        <taxon>Bacteria</taxon>
        <taxon>Pseudomonadati</taxon>
        <taxon>Pseudomonadota</taxon>
        <taxon>Alphaproteobacteria</taxon>
        <taxon>Sphingomonadales</taxon>
        <taxon>Sphingomonadaceae</taxon>
        <taxon>Sphingomonas</taxon>
    </lineage>
</organism>
<keyword evidence="4" id="KW-1185">Reference proteome</keyword>
<dbReference type="EMBL" id="SACN01000001">
    <property type="protein sequence ID" value="RVT92889.1"/>
    <property type="molecule type" value="Genomic_DNA"/>
</dbReference>